<gene>
    <name evidence="2" type="ORF">Back11_08400</name>
</gene>
<dbReference type="EMBL" id="AP019308">
    <property type="protein sequence ID" value="BBH19495.1"/>
    <property type="molecule type" value="Genomic_DNA"/>
</dbReference>
<evidence type="ECO:0000256" key="1">
    <source>
        <dbReference type="ARBA" id="ARBA00038310"/>
    </source>
</evidence>
<dbReference type="Gene3D" id="3.20.20.140">
    <property type="entry name" value="Metal-dependent hydrolases"/>
    <property type="match status" value="1"/>
</dbReference>
<dbReference type="PANTHER" id="PTHR43569">
    <property type="entry name" value="AMIDOHYDROLASE"/>
    <property type="match status" value="1"/>
</dbReference>
<protein>
    <submittedName>
        <fullName evidence="2">Amidohydrolase</fullName>
    </submittedName>
</protein>
<organism evidence="2 3">
    <name type="scientific">Paenibacillus baekrokdamisoli</name>
    <dbReference type="NCBI Taxonomy" id="1712516"/>
    <lineage>
        <taxon>Bacteria</taxon>
        <taxon>Bacillati</taxon>
        <taxon>Bacillota</taxon>
        <taxon>Bacilli</taxon>
        <taxon>Bacillales</taxon>
        <taxon>Paenibacillaceae</taxon>
        <taxon>Paenibacillus</taxon>
    </lineage>
</organism>
<dbReference type="InterPro" id="IPR032466">
    <property type="entry name" value="Metal_Hydrolase"/>
</dbReference>
<dbReference type="PANTHER" id="PTHR43569:SF2">
    <property type="entry name" value="AMIDOHYDROLASE-RELATED DOMAIN-CONTAINING PROTEIN"/>
    <property type="match status" value="1"/>
</dbReference>
<dbReference type="Proteomes" id="UP000275368">
    <property type="component" value="Chromosome"/>
</dbReference>
<dbReference type="Pfam" id="PF04909">
    <property type="entry name" value="Amidohydro_2"/>
    <property type="match status" value="1"/>
</dbReference>
<dbReference type="SUPFAM" id="SSF51556">
    <property type="entry name" value="Metallo-dependent hydrolases"/>
    <property type="match status" value="1"/>
</dbReference>
<evidence type="ECO:0000313" key="3">
    <source>
        <dbReference type="Proteomes" id="UP000275368"/>
    </source>
</evidence>
<dbReference type="CDD" id="cd01292">
    <property type="entry name" value="metallo-dependent_hydrolases"/>
    <property type="match status" value="1"/>
</dbReference>
<comment type="similarity">
    <text evidence="1">Belongs to the metallo-dependent hydrolases superfamily.</text>
</comment>
<evidence type="ECO:0000313" key="2">
    <source>
        <dbReference type="EMBL" id="BBH19495.1"/>
    </source>
</evidence>
<dbReference type="GO" id="GO:0016787">
    <property type="term" value="F:hydrolase activity"/>
    <property type="evidence" value="ECO:0007669"/>
    <property type="project" value="UniProtKB-KW"/>
</dbReference>
<dbReference type="KEGG" id="pbk:Back11_08400"/>
<reference evidence="2 3" key="1">
    <citation type="submission" date="2018-11" db="EMBL/GenBank/DDBJ databases">
        <title>Complete genome sequence of Paenibacillus baekrokdamisoli strain KCTC 33723.</title>
        <authorList>
            <person name="Kang S.W."/>
            <person name="Lee K.C."/>
            <person name="Kim K.K."/>
            <person name="Kim J.S."/>
            <person name="Kim D.S."/>
            <person name="Ko S.H."/>
            <person name="Yang S.H."/>
            <person name="Lee J.S."/>
        </authorList>
    </citation>
    <scope>NUCLEOTIDE SEQUENCE [LARGE SCALE GENOMIC DNA]</scope>
    <source>
        <strain evidence="2 3">KCTC 33723</strain>
    </source>
</reference>
<dbReference type="InterPro" id="IPR052350">
    <property type="entry name" value="Metallo-dep_Lactonases"/>
</dbReference>
<dbReference type="OrthoDB" id="5450317at2"/>
<proteinExistence type="inferred from homology"/>
<keyword evidence="2" id="KW-0378">Hydrolase</keyword>
<keyword evidence="3" id="KW-1185">Reference proteome</keyword>
<dbReference type="InterPro" id="IPR006680">
    <property type="entry name" value="Amidohydro-rel"/>
</dbReference>
<name>A0A3G9ITX6_9BACL</name>
<dbReference type="AlphaFoldDB" id="A0A3G9ITX6"/>
<accession>A0A3G9ITX6</accession>
<dbReference type="RefSeq" id="WP_125653861.1">
    <property type="nucleotide sequence ID" value="NZ_AP019308.1"/>
</dbReference>
<sequence length="292" mass="32970">MYQAKKIIDAHQHYWQISREDYGWLTPELRLLYRDYMPDMLEPHLSENGVVGTIAVQAAATVAETEFLLELSESNNTMLGVVGWIDLDSEDASDTYFRLRSSTRLVGFRPTLYNLKENNLALQPRVVRNLQMLAAEGMPLDLVLPSEQLSYVVPLHRQVPDLRVVLDHLGSPDVKNPEAFNDWAECISAIALHPEAMCKISGMITLSGGYDPELLKPYVAHVVDAFGMNRVMFGSDWPVALLAGGYDEVIRLFFNSLPQGLCPEDIDRIAWRNALDFYRIQENLASRDLGEA</sequence>